<evidence type="ECO:0000256" key="2">
    <source>
        <dbReference type="SAM" id="SignalP"/>
    </source>
</evidence>
<keyword evidence="4" id="KW-1185">Reference proteome</keyword>
<protein>
    <submittedName>
        <fullName evidence="3">Uncharacterized protein</fullName>
    </submittedName>
</protein>
<keyword evidence="2" id="KW-0732">Signal</keyword>
<evidence type="ECO:0000313" key="4">
    <source>
        <dbReference type="Proteomes" id="UP001175261"/>
    </source>
</evidence>
<feature type="chain" id="PRO_5041348388" evidence="2">
    <location>
        <begin position="21"/>
        <end position="609"/>
    </location>
</feature>
<evidence type="ECO:0000313" key="3">
    <source>
        <dbReference type="EMBL" id="KAK0385799.1"/>
    </source>
</evidence>
<proteinExistence type="predicted"/>
<accession>A0AA39GF36</accession>
<feature type="region of interest" description="Disordered" evidence="1">
    <location>
        <begin position="386"/>
        <end position="411"/>
    </location>
</feature>
<evidence type="ECO:0000256" key="1">
    <source>
        <dbReference type="SAM" id="MobiDB-lite"/>
    </source>
</evidence>
<dbReference type="EMBL" id="JAPDFR010000006">
    <property type="protein sequence ID" value="KAK0385799.1"/>
    <property type="molecule type" value="Genomic_DNA"/>
</dbReference>
<gene>
    <name evidence="3" type="ORF">NLU13_6976</name>
</gene>
<name>A0AA39GF36_SARSR</name>
<sequence length="609" mass="64088">MLPFFTAGLVGLLFAASGSASPTPLNSHLLLPLNEVAVRDPLDVARDPSIEKRISADFSLNHEWHNEVLFQGAWSENGEHGAQSVSLSVVCRECWTKGDVTARLTTRDIIKPVVRLELGGVEAYVDLSVDVSANAVYAINLFTSNSPVGIGFPGLSVGLVFYVDLVFSASAVLDLDGGFYVTLEEDAFLEADVFGGDISDSLFDGIGTQSFPITVRTGKATFKAALRLRVQLGAETQVPLLGISLGGGAVAGIYANIIEFVAEIETYEDCALETRQWFNLNVGAYARAGFDVEFTSIGVAPTVSTTLFDSPTWTQCWIDGKAPNTALGLGNRLTTVSAASPVAGLPTLPALGAKPVNTGARPGFQVTNTNAESLVVATTLSPQAESSFAKRPQPTLTPSPGLAVPKGNASVTPGEPALVTTVIYPTTEYVLTRCAASVMNCPGSMESKIVVTKTLDAYTTVCPPGSKVTVPPQPISFEPPVIHVITEVVHLRKLETPIVNTYHETSSPSQTADQVDAAAVTSTSSSVALPTVDRVAAVVPIVSELPVLPVEAQAENHLIHNATTPHSSDITQMTTSAVPTTIPTAAASRLQEFWPLHVFTAIIVAIGLA</sequence>
<reference evidence="3" key="1">
    <citation type="submission" date="2022-10" db="EMBL/GenBank/DDBJ databases">
        <title>Determination and structural analysis of whole genome sequence of Sarocladium strictum F4-1.</title>
        <authorList>
            <person name="Hu L."/>
            <person name="Jiang Y."/>
        </authorList>
    </citation>
    <scope>NUCLEOTIDE SEQUENCE</scope>
    <source>
        <strain evidence="3">F4-1</strain>
    </source>
</reference>
<feature type="signal peptide" evidence="2">
    <location>
        <begin position="1"/>
        <end position="20"/>
    </location>
</feature>
<dbReference type="Proteomes" id="UP001175261">
    <property type="component" value="Unassembled WGS sequence"/>
</dbReference>
<organism evidence="3 4">
    <name type="scientific">Sarocladium strictum</name>
    <name type="common">Black bundle disease fungus</name>
    <name type="synonym">Acremonium strictum</name>
    <dbReference type="NCBI Taxonomy" id="5046"/>
    <lineage>
        <taxon>Eukaryota</taxon>
        <taxon>Fungi</taxon>
        <taxon>Dikarya</taxon>
        <taxon>Ascomycota</taxon>
        <taxon>Pezizomycotina</taxon>
        <taxon>Sordariomycetes</taxon>
        <taxon>Hypocreomycetidae</taxon>
        <taxon>Hypocreales</taxon>
        <taxon>Sarocladiaceae</taxon>
        <taxon>Sarocladium</taxon>
    </lineage>
</organism>
<dbReference type="AlphaFoldDB" id="A0AA39GF36"/>
<comment type="caution">
    <text evidence="3">The sequence shown here is derived from an EMBL/GenBank/DDBJ whole genome shotgun (WGS) entry which is preliminary data.</text>
</comment>